<dbReference type="GO" id="GO:0004130">
    <property type="term" value="F:cytochrome-c peroxidase activity"/>
    <property type="evidence" value="ECO:0007669"/>
    <property type="project" value="TreeGrafter"/>
</dbReference>
<evidence type="ECO:0000256" key="4">
    <source>
        <dbReference type="PIRSR" id="PIRSR000294-1"/>
    </source>
</evidence>
<dbReference type="Pfam" id="PF03150">
    <property type="entry name" value="CCP_MauG"/>
    <property type="match status" value="1"/>
</dbReference>
<dbReference type="SUPFAM" id="SSF46626">
    <property type="entry name" value="Cytochrome c"/>
    <property type="match status" value="2"/>
</dbReference>
<dbReference type="PROSITE" id="PS51257">
    <property type="entry name" value="PROKAR_LIPOPROTEIN"/>
    <property type="match status" value="1"/>
</dbReference>
<dbReference type="Gene3D" id="1.10.760.10">
    <property type="entry name" value="Cytochrome c-like domain"/>
    <property type="match status" value="2"/>
</dbReference>
<evidence type="ECO:0000259" key="7">
    <source>
        <dbReference type="Pfam" id="PF03150"/>
    </source>
</evidence>
<feature type="binding site" description="covalent" evidence="4">
    <location>
        <position position="222"/>
    </location>
    <ligand>
        <name>heme c</name>
        <dbReference type="ChEBI" id="CHEBI:61717"/>
        <label>2</label>
    </ligand>
</feature>
<dbReference type="GO" id="GO:0046872">
    <property type="term" value="F:metal ion binding"/>
    <property type="evidence" value="ECO:0007669"/>
    <property type="project" value="UniProtKB-KW"/>
</dbReference>
<feature type="signal peptide" evidence="6">
    <location>
        <begin position="1"/>
        <end position="21"/>
    </location>
</feature>
<evidence type="ECO:0000256" key="6">
    <source>
        <dbReference type="SAM" id="SignalP"/>
    </source>
</evidence>
<dbReference type="Proteomes" id="UP000240978">
    <property type="component" value="Unassembled WGS sequence"/>
</dbReference>
<evidence type="ECO:0000256" key="2">
    <source>
        <dbReference type="ARBA" id="ARBA00022729"/>
    </source>
</evidence>
<feature type="binding site" description="axial binding residue" evidence="5">
    <location>
        <position position="78"/>
    </location>
    <ligand>
        <name>heme c</name>
        <dbReference type="ChEBI" id="CHEBI:61717"/>
        <label>1</label>
    </ligand>
    <ligandPart>
        <name>Fe</name>
        <dbReference type="ChEBI" id="CHEBI:18248"/>
    </ligandPart>
</feature>
<dbReference type="PANTHER" id="PTHR30600">
    <property type="entry name" value="CYTOCHROME C PEROXIDASE-RELATED"/>
    <property type="match status" value="1"/>
</dbReference>
<dbReference type="AlphaFoldDB" id="A0A2P8G2E6"/>
<dbReference type="PANTHER" id="PTHR30600:SF10">
    <property type="entry name" value="BLL6722 PROTEIN"/>
    <property type="match status" value="1"/>
</dbReference>
<evidence type="ECO:0000313" key="9">
    <source>
        <dbReference type="Proteomes" id="UP000240978"/>
    </source>
</evidence>
<feature type="binding site" description="covalent" evidence="4">
    <location>
        <position position="219"/>
    </location>
    <ligand>
        <name>heme c</name>
        <dbReference type="ChEBI" id="CHEBI:61717"/>
        <label>2</label>
    </ligand>
</feature>
<keyword evidence="5" id="KW-0479">Metal-binding</keyword>
<feature type="binding site" description="covalent" evidence="4">
    <location>
        <position position="74"/>
    </location>
    <ligand>
        <name>heme c</name>
        <dbReference type="ChEBI" id="CHEBI:61717"/>
        <label>1</label>
    </ligand>
</feature>
<organism evidence="8 9">
    <name type="scientific">Chitinophaga ginsengisoli</name>
    <dbReference type="NCBI Taxonomy" id="363837"/>
    <lineage>
        <taxon>Bacteria</taxon>
        <taxon>Pseudomonadati</taxon>
        <taxon>Bacteroidota</taxon>
        <taxon>Chitinophagia</taxon>
        <taxon>Chitinophagales</taxon>
        <taxon>Chitinophagaceae</taxon>
        <taxon>Chitinophaga</taxon>
    </lineage>
</organism>
<feature type="binding site" description="axial binding residue" evidence="5">
    <location>
        <position position="223"/>
    </location>
    <ligand>
        <name>heme c</name>
        <dbReference type="ChEBI" id="CHEBI:61717"/>
        <label>2</label>
    </ligand>
    <ligandPart>
        <name>Fe</name>
        <dbReference type="ChEBI" id="CHEBI:18248"/>
    </ligandPart>
</feature>
<sequence>MCRVAGACTTLLMMLLLGCYGGNQQGQFHSFSIPANFPPPLYRFKNNTITQAGFVLGRKLFYEPRLSRNSTISCGSCHIQSAGFTQHGHDVSHGIDDRLGTRNSPPIMNLAWSATFMWDGGITDLDLQPLAPISNHAEMDNNMENVIRKLKSHPQYPGLFKGAFGTEDITSARVLKALSQFMLMCISSHSKYDSVMRREGGVTFSVEEREGYFIYQQKCAACHAEPLFTDHSFRNNGLSITAVNDVGRYAVTLKPSDRYSFSVPSLRNLAYTAPYMHDGRYLTVAAVLNHYTDLMELTPGLDSLFIREGRPGLTMTQEDKIKLMAFLKTLNDIQFVRDPLLSPQ</sequence>
<dbReference type="GO" id="GO:0020037">
    <property type="term" value="F:heme binding"/>
    <property type="evidence" value="ECO:0007669"/>
    <property type="project" value="InterPro"/>
</dbReference>
<dbReference type="PIRSF" id="PIRSF000294">
    <property type="entry name" value="Cytochrome-c_peroxidase"/>
    <property type="match status" value="1"/>
</dbReference>
<dbReference type="GO" id="GO:0030313">
    <property type="term" value="C:cell envelope"/>
    <property type="evidence" value="ECO:0007669"/>
    <property type="project" value="UniProtKB-SubCell"/>
</dbReference>
<dbReference type="InterPro" id="IPR026259">
    <property type="entry name" value="MauG/Cytc_peroxidase"/>
</dbReference>
<keyword evidence="3" id="KW-0560">Oxidoreductase</keyword>
<keyword evidence="4" id="KW-0349">Heme</keyword>
<keyword evidence="2 6" id="KW-0732">Signal</keyword>
<proteinExistence type="predicted"/>
<comment type="cofactor">
    <cofactor evidence="4">
        <name>heme</name>
        <dbReference type="ChEBI" id="CHEBI:30413"/>
    </cofactor>
    <text evidence="4">Binds 2 heme groups.</text>
</comment>
<dbReference type="InterPro" id="IPR036909">
    <property type="entry name" value="Cyt_c-like_dom_sf"/>
</dbReference>
<keyword evidence="5" id="KW-0408">Iron</keyword>
<comment type="subcellular location">
    <subcellularLocation>
        <location evidence="1">Cell envelope</location>
    </subcellularLocation>
</comment>
<feature type="domain" description="Di-haem cytochrome c peroxidase" evidence="7">
    <location>
        <begin position="53"/>
        <end position="199"/>
    </location>
</feature>
<comment type="caution">
    <text evidence="8">The sequence shown here is derived from an EMBL/GenBank/DDBJ whole genome shotgun (WGS) entry which is preliminary data.</text>
</comment>
<feature type="chain" id="PRO_5015199226" evidence="6">
    <location>
        <begin position="22"/>
        <end position="344"/>
    </location>
</feature>
<accession>A0A2P8G2E6</accession>
<dbReference type="OrthoDB" id="9805202at2"/>
<dbReference type="EMBL" id="PYGK01000008">
    <property type="protein sequence ID" value="PSL28149.1"/>
    <property type="molecule type" value="Genomic_DNA"/>
</dbReference>
<gene>
    <name evidence="8" type="ORF">CLV42_10868</name>
</gene>
<protein>
    <submittedName>
        <fullName evidence="8">Cytochrome c peroxidase</fullName>
    </submittedName>
</protein>
<evidence type="ECO:0000256" key="3">
    <source>
        <dbReference type="ARBA" id="ARBA00023002"/>
    </source>
</evidence>
<evidence type="ECO:0000256" key="1">
    <source>
        <dbReference type="ARBA" id="ARBA00004196"/>
    </source>
</evidence>
<keyword evidence="9" id="KW-1185">Reference proteome</keyword>
<name>A0A2P8G2E6_9BACT</name>
<comment type="PTM">
    <text evidence="4">Binds 2 heme groups per subunit.</text>
</comment>
<dbReference type="InterPro" id="IPR051395">
    <property type="entry name" value="Cytochrome_c_Peroxidase/MauG"/>
</dbReference>
<dbReference type="GO" id="GO:0009055">
    <property type="term" value="F:electron transfer activity"/>
    <property type="evidence" value="ECO:0007669"/>
    <property type="project" value="InterPro"/>
</dbReference>
<dbReference type="InterPro" id="IPR004852">
    <property type="entry name" value="Di-haem_cyt_c_peroxidsae"/>
</dbReference>
<keyword evidence="8" id="KW-0575">Peroxidase</keyword>
<evidence type="ECO:0000256" key="5">
    <source>
        <dbReference type="PIRSR" id="PIRSR000294-2"/>
    </source>
</evidence>
<reference evidence="8 9" key="1">
    <citation type="submission" date="2018-03" db="EMBL/GenBank/DDBJ databases">
        <title>Genomic Encyclopedia of Archaeal and Bacterial Type Strains, Phase II (KMG-II): from individual species to whole genera.</title>
        <authorList>
            <person name="Goeker M."/>
        </authorList>
    </citation>
    <scope>NUCLEOTIDE SEQUENCE [LARGE SCALE GENOMIC DNA]</scope>
    <source>
        <strain evidence="8 9">DSM 18107</strain>
    </source>
</reference>
<evidence type="ECO:0000313" key="8">
    <source>
        <dbReference type="EMBL" id="PSL28149.1"/>
    </source>
</evidence>
<feature type="binding site" description="covalent" evidence="4">
    <location>
        <position position="77"/>
    </location>
    <ligand>
        <name>heme c</name>
        <dbReference type="ChEBI" id="CHEBI:61717"/>
        <label>1</label>
    </ligand>
</feature>